<dbReference type="EMBL" id="JPWV03000042">
    <property type="protein sequence ID" value="KAG2528366.1"/>
    <property type="molecule type" value="Genomic_DNA"/>
</dbReference>
<feature type="compositionally biased region" description="Basic and acidic residues" evidence="1">
    <location>
        <begin position="268"/>
        <end position="277"/>
    </location>
</feature>
<comment type="caution">
    <text evidence="4">The sequence shown here is derived from an EMBL/GenBank/DDBJ whole genome shotgun (WGS) entry which is preliminary data.</text>
</comment>
<reference evidence="4 5" key="2">
    <citation type="submission" date="2018-07" db="EMBL/GenBank/DDBJ databases">
        <title>Genome sequencing of oomycete isolates from Chile give support for New Zealand origin for Phytophthora kernoviae and make available the first Nothophytophthora sp. genome.</title>
        <authorList>
            <person name="Studholme D.J."/>
            <person name="Sanfuentes E."/>
            <person name="Panda P."/>
            <person name="Hill R."/>
            <person name="Sambles C."/>
            <person name="Grant M."/>
            <person name="Williams N.M."/>
            <person name="Mcdougal R.L."/>
        </authorList>
    </citation>
    <scope>NUCLEOTIDE SEQUENCE [LARGE SCALE GENOMIC DNA]</scope>
    <source>
        <strain evidence="4">Chile2</strain>
    </source>
</reference>
<protein>
    <submittedName>
        <fullName evidence="4">Uncharacterized protein</fullName>
    </submittedName>
</protein>
<feature type="region of interest" description="Disordered" evidence="1">
    <location>
        <begin position="268"/>
        <end position="288"/>
    </location>
</feature>
<accession>A0A421FKD1</accession>
<evidence type="ECO:0000313" key="5">
    <source>
        <dbReference type="Proteomes" id="UP000285883"/>
    </source>
</evidence>
<organism evidence="4 5">
    <name type="scientific">Phytophthora kernoviae</name>
    <dbReference type="NCBI Taxonomy" id="325452"/>
    <lineage>
        <taxon>Eukaryota</taxon>
        <taxon>Sar</taxon>
        <taxon>Stramenopiles</taxon>
        <taxon>Oomycota</taxon>
        <taxon>Peronosporomycetes</taxon>
        <taxon>Peronosporales</taxon>
        <taxon>Peronosporaceae</taxon>
        <taxon>Phytophthora</taxon>
    </lineage>
</organism>
<evidence type="ECO:0000313" key="2">
    <source>
        <dbReference type="EMBL" id="KAG2528366.1"/>
    </source>
</evidence>
<dbReference type="EMBL" id="MAYM02000059">
    <property type="protein sequence ID" value="RLN46284.1"/>
    <property type="molecule type" value="Genomic_DNA"/>
</dbReference>
<evidence type="ECO:0000256" key="1">
    <source>
        <dbReference type="SAM" id="MobiDB-lite"/>
    </source>
</evidence>
<evidence type="ECO:0000313" key="3">
    <source>
        <dbReference type="EMBL" id="KAG2532557.1"/>
    </source>
</evidence>
<sequence length="373" mass="43515">MRSSTDSLPLRMLKPFVIGYLWIATIRHASHAAFGHGKHTALVAHVGLVRVVRVAERWYAVVDERVVTRVHRVVEQQVVRRINLLADHIEVVSKLWFVKSISTISIAVAFDIDTKDVRQVQIGKRDYEVYNCGPELLDTPSWGKVARVLELQDPQVTDFMLNKCRWTVWQPPTSWRVKVDQVFNVTLHIAVRQQGFLTNEIRIVRLRVGRKWVGAHHLGEDTAHPLKSQWLHRVDYEVRDQLHTAESAFFQTVKTAWEDYLAELAKLPQEDKHRSDSTGESFPYDEQEQRTSLRIKYLLDTSLENILTDRRTMFREPHQYELWRMEQEDAPEHRLNCLEDHLVGPLLNGPMDELIELYEGKSMSAEDVDIQWS</sequence>
<dbReference type="Proteomes" id="UP000792063">
    <property type="component" value="Unassembled WGS sequence"/>
</dbReference>
<dbReference type="AlphaFoldDB" id="A0A421FKD1"/>
<dbReference type="Proteomes" id="UP000285883">
    <property type="component" value="Unassembled WGS sequence"/>
</dbReference>
<reference evidence="2" key="3">
    <citation type="submission" date="2020-06" db="EMBL/GenBank/DDBJ databases">
        <authorList>
            <person name="Studholme D.J."/>
        </authorList>
    </citation>
    <scope>NUCLEOTIDE SEQUENCE</scope>
    <source>
        <strain evidence="2">NZFS 2646</strain>
        <strain evidence="3">NZFS 3630</strain>
    </source>
</reference>
<dbReference type="Proteomes" id="UP000785171">
    <property type="component" value="Unassembled WGS sequence"/>
</dbReference>
<evidence type="ECO:0000313" key="4">
    <source>
        <dbReference type="EMBL" id="RLN46284.1"/>
    </source>
</evidence>
<dbReference type="EMBL" id="JPWU03000009">
    <property type="protein sequence ID" value="KAG2532557.1"/>
    <property type="molecule type" value="Genomic_DNA"/>
</dbReference>
<gene>
    <name evidence="4" type="ORF">BBI17_003327</name>
    <name evidence="2" type="ORF">JM16_002933</name>
    <name evidence="3" type="ORF">JM18_000477</name>
</gene>
<reference evidence="2" key="1">
    <citation type="journal article" date="2015" name="Genom Data">
        <title>Genome sequences of six Phytophthora species associated with forests in New Zealand.</title>
        <authorList>
            <person name="Studholme D.J."/>
            <person name="McDougal R.L."/>
            <person name="Sambles C."/>
            <person name="Hansen E."/>
            <person name="Hardy G."/>
            <person name="Grant M."/>
            <person name="Ganley R.J."/>
            <person name="Williams N.M."/>
        </authorList>
    </citation>
    <scope>NUCLEOTIDE SEQUENCE</scope>
    <source>
        <strain evidence="2">NZFS 2646</strain>
        <strain evidence="3">NZFS 3630</strain>
    </source>
</reference>
<proteinExistence type="predicted"/>
<name>A0A421FKD1_9STRA</name>